<sequence length="57" mass="5851">MAHKVFPITQLDAIDAASSKASWEKPTVTSLTAENTEGSKSVPAPLESSVGGISYGS</sequence>
<evidence type="ECO:0000313" key="2">
    <source>
        <dbReference type="EMBL" id="XDV10121.1"/>
    </source>
</evidence>
<organism evidence="2">
    <name type="scientific">Pseudidiomarina sp. PP-1MA</name>
    <dbReference type="NCBI Taxonomy" id="3237706"/>
    <lineage>
        <taxon>Bacteria</taxon>
        <taxon>Pseudomonadati</taxon>
        <taxon>Pseudomonadota</taxon>
        <taxon>Gammaproteobacteria</taxon>
        <taxon>Alteromonadales</taxon>
        <taxon>Idiomarinaceae</taxon>
        <taxon>Pseudidiomarina</taxon>
    </lineage>
</organism>
<feature type="region of interest" description="Disordered" evidence="1">
    <location>
        <begin position="24"/>
        <end position="57"/>
    </location>
</feature>
<proteinExistence type="predicted"/>
<dbReference type="AlphaFoldDB" id="A0AB39X8J3"/>
<evidence type="ECO:0000256" key="1">
    <source>
        <dbReference type="SAM" id="MobiDB-lite"/>
    </source>
</evidence>
<accession>A0AB39X8J3</accession>
<feature type="compositionally biased region" description="Polar residues" evidence="1">
    <location>
        <begin position="27"/>
        <end position="39"/>
    </location>
</feature>
<name>A0AB39X8J3_9GAMM</name>
<reference evidence="2" key="1">
    <citation type="submission" date="2024-07" db="EMBL/GenBank/DDBJ databases">
        <title>Whole genome sequence of bacterial strains from algal surface.</title>
        <authorList>
            <person name="Kumar P."/>
        </authorList>
    </citation>
    <scope>NUCLEOTIDE SEQUENCE</scope>
    <source>
        <strain evidence="2">PP-1MA</strain>
    </source>
</reference>
<dbReference type="RefSeq" id="WP_369743431.1">
    <property type="nucleotide sequence ID" value="NZ_CP165718.1"/>
</dbReference>
<dbReference type="EMBL" id="CP165718">
    <property type="protein sequence ID" value="XDV10121.1"/>
    <property type="molecule type" value="Genomic_DNA"/>
</dbReference>
<gene>
    <name evidence="2" type="ORF">AB8S08_02640</name>
</gene>
<protein>
    <submittedName>
        <fullName evidence="2">Uncharacterized protein</fullName>
    </submittedName>
</protein>